<dbReference type="AlphaFoldDB" id="A0A9P9HDW2"/>
<reference evidence="1" key="1">
    <citation type="journal article" date="2021" name="Nat. Commun.">
        <title>Genetic determinants of endophytism in the Arabidopsis root mycobiome.</title>
        <authorList>
            <person name="Mesny F."/>
            <person name="Miyauchi S."/>
            <person name="Thiergart T."/>
            <person name="Pickel B."/>
            <person name="Atanasova L."/>
            <person name="Karlsson M."/>
            <person name="Huettel B."/>
            <person name="Barry K.W."/>
            <person name="Haridas S."/>
            <person name="Chen C."/>
            <person name="Bauer D."/>
            <person name="Andreopoulos W."/>
            <person name="Pangilinan J."/>
            <person name="LaButti K."/>
            <person name="Riley R."/>
            <person name="Lipzen A."/>
            <person name="Clum A."/>
            <person name="Drula E."/>
            <person name="Henrissat B."/>
            <person name="Kohler A."/>
            <person name="Grigoriev I.V."/>
            <person name="Martin F.M."/>
            <person name="Hacquard S."/>
        </authorList>
    </citation>
    <scope>NUCLEOTIDE SEQUENCE</scope>
    <source>
        <strain evidence="1">MPI-CAGE-AT-0023</strain>
    </source>
</reference>
<proteinExistence type="predicted"/>
<dbReference type="RefSeq" id="XP_046050856.1">
    <property type="nucleotide sequence ID" value="XM_046189947.1"/>
</dbReference>
<protein>
    <submittedName>
        <fullName evidence="1">Uncharacterized protein</fullName>
    </submittedName>
</protein>
<keyword evidence="2" id="KW-1185">Reference proteome</keyword>
<organism evidence="1 2">
    <name type="scientific">Fusarium redolens</name>
    <dbReference type="NCBI Taxonomy" id="48865"/>
    <lineage>
        <taxon>Eukaryota</taxon>
        <taxon>Fungi</taxon>
        <taxon>Dikarya</taxon>
        <taxon>Ascomycota</taxon>
        <taxon>Pezizomycotina</taxon>
        <taxon>Sordariomycetes</taxon>
        <taxon>Hypocreomycetidae</taxon>
        <taxon>Hypocreales</taxon>
        <taxon>Nectriaceae</taxon>
        <taxon>Fusarium</taxon>
        <taxon>Fusarium redolens species complex</taxon>
    </lineage>
</organism>
<dbReference type="Proteomes" id="UP000720189">
    <property type="component" value="Unassembled WGS sequence"/>
</dbReference>
<comment type="caution">
    <text evidence="1">The sequence shown here is derived from an EMBL/GenBank/DDBJ whole genome shotgun (WGS) entry which is preliminary data.</text>
</comment>
<gene>
    <name evidence="1" type="ORF">BKA55DRAFT_537701</name>
</gene>
<accession>A0A9P9HDW2</accession>
<evidence type="ECO:0000313" key="2">
    <source>
        <dbReference type="Proteomes" id="UP000720189"/>
    </source>
</evidence>
<dbReference type="GeneID" id="70219901"/>
<name>A0A9P9HDW2_FUSRE</name>
<sequence length="187" mass="20429">MFIAINRHTLPSPTWSLNIIHPCVAVDDEFTLRTNCFLSSGRLSEPACFGRFDVTATKVSSLQVESLLEQRQIPRTEFNIVIYIYDNRGGAWPPISRTSSRAGSAATCCQLLGGHVQPHCTQLDLGGETACLKCLPSITLSRFMSLSMVSTSRYIAYLCFNHEVSAVPLEEVASNSESGAITNAVEP</sequence>
<evidence type="ECO:0000313" key="1">
    <source>
        <dbReference type="EMBL" id="KAH7255287.1"/>
    </source>
</evidence>
<dbReference type="EMBL" id="JAGMUX010000006">
    <property type="protein sequence ID" value="KAH7255287.1"/>
    <property type="molecule type" value="Genomic_DNA"/>
</dbReference>